<dbReference type="EMBL" id="LVXG01000023">
    <property type="protein sequence ID" value="OQP47481.1"/>
    <property type="molecule type" value="Genomic_DNA"/>
</dbReference>
<gene>
    <name evidence="5" type="ORF">A4H97_08295</name>
</gene>
<dbReference type="OrthoDB" id="9766019at2"/>
<dbReference type="GO" id="GO:0140662">
    <property type="term" value="F:ATP-dependent protein folding chaperone"/>
    <property type="evidence" value="ECO:0007669"/>
    <property type="project" value="InterPro"/>
</dbReference>
<evidence type="ECO:0000256" key="3">
    <source>
        <dbReference type="ARBA" id="ARBA00022840"/>
    </source>
</evidence>
<sequence>MSSTINFAIDLGTTNSLIAKANNGSVDIFKNPSGMKVTLPSVVAFRKDRILIGDKAREYVEKDPANVFAAFKRKMGTGESFFIPNSGSFKTPIELSTIVLQELKNFIFTGESPASVVITIPASFDTIQSNATKEAGYAAGFREVLLLQEPIAASLAFANKEGKAGMEGRWLVYDLGGGTFDVALVVIEDDEMKVIDHEGDNFFGGVDFDNGILTQLFVPYLESHYGVQDLSSKMLSANGKYNKLYFQLLYKAEEAKIALSNNTTVDIEFDFEDEAGEEHEVFFTISRDQFDAIARERVLASIAFIRNLLTRNNLQSSDITEVVLVGGSTYIPLVRNLLAQDLGIKVNTTIDPTTAVVEGAAWYAGGRPSKATPLPAAQQPEAANTGGKTAPAAAASNIEIKTAFQSNSRDTEEYFAATIKNAPAGSSYRITRADGGFDSGLKPVAEKISEMLLLLPNSLNAFSLKLFDKQGFPLQVSIPEILIVQGKFSIYGQPLPHDICLEVDDTDNNITHLEVIFERNAILPIKKSITKTLSRTIVKGSDDQLLINVLEGSRYSSPQSNLPIGIVSISGKQLKSDLVKGADVDLTFEISESRDITVTAYISMIDEEFKQAFSPSARSINVTRLQQETDYLHRLGKRQLDKLLKTEKYEESAPLQRALNDLETIQTKLRTLSADDVTDTKYQLDDQKRRLAQIIDTAEKGDRMVELKEEYYQKKEEGRLLLQQSGNKDLLQRFENMSADEPTWINNCSTQFLRLKIGEMGRLIWEIKRKDVSYVTRVYLYYAGLSDDKYYNHSQVKVLRARGNEALGRQNPDEILSYAAQLHELLIDKDQNEAIKGTGLKG</sequence>
<keyword evidence="2" id="KW-0547">Nucleotide-binding</keyword>
<evidence type="ECO:0000256" key="1">
    <source>
        <dbReference type="ARBA" id="ARBA00007381"/>
    </source>
</evidence>
<dbReference type="AlphaFoldDB" id="A0A1V9EN24"/>
<dbReference type="GO" id="GO:0005524">
    <property type="term" value="F:ATP binding"/>
    <property type="evidence" value="ECO:0007669"/>
    <property type="project" value="UniProtKB-KW"/>
</dbReference>
<evidence type="ECO:0000313" key="5">
    <source>
        <dbReference type="EMBL" id="OQP47481.1"/>
    </source>
</evidence>
<dbReference type="Pfam" id="PF00012">
    <property type="entry name" value="HSP70"/>
    <property type="match status" value="1"/>
</dbReference>
<evidence type="ECO:0000313" key="6">
    <source>
        <dbReference type="Proteomes" id="UP000192610"/>
    </source>
</evidence>
<dbReference type="InterPro" id="IPR013126">
    <property type="entry name" value="Hsp_70_fam"/>
</dbReference>
<feature type="region of interest" description="Disordered" evidence="4">
    <location>
        <begin position="370"/>
        <end position="390"/>
    </location>
</feature>
<keyword evidence="3" id="KW-0067">ATP-binding</keyword>
<evidence type="ECO:0000256" key="4">
    <source>
        <dbReference type="SAM" id="MobiDB-lite"/>
    </source>
</evidence>
<protein>
    <recommendedName>
        <fullName evidence="7">Heat-shock protein Hsp70</fullName>
    </recommendedName>
</protein>
<proteinExistence type="inferred from homology"/>
<reference evidence="6" key="1">
    <citation type="submission" date="2016-04" db="EMBL/GenBank/DDBJ databases">
        <authorList>
            <person name="Chen L."/>
            <person name="Zhuang W."/>
            <person name="Wang G."/>
        </authorList>
    </citation>
    <scope>NUCLEOTIDE SEQUENCE [LARGE SCALE GENOMIC DNA]</scope>
    <source>
        <strain evidence="6">17621</strain>
    </source>
</reference>
<dbReference type="PROSITE" id="PS00297">
    <property type="entry name" value="HSP70_1"/>
    <property type="match status" value="1"/>
</dbReference>
<name>A0A1V9EN24_9BACT</name>
<dbReference type="Gene3D" id="3.90.640.10">
    <property type="entry name" value="Actin, Chain A, domain 4"/>
    <property type="match status" value="1"/>
</dbReference>
<dbReference type="PRINTS" id="PR00301">
    <property type="entry name" value="HEATSHOCK70"/>
</dbReference>
<dbReference type="STRING" id="354355.SAMN05660816_01686"/>
<dbReference type="Proteomes" id="UP000192610">
    <property type="component" value="Unassembled WGS sequence"/>
</dbReference>
<dbReference type="PANTHER" id="PTHR19375">
    <property type="entry name" value="HEAT SHOCK PROTEIN 70KDA"/>
    <property type="match status" value="1"/>
</dbReference>
<dbReference type="CDD" id="cd24029">
    <property type="entry name" value="ASKHA_NBD_HSP70_DnaK_HscA_HscC"/>
    <property type="match status" value="1"/>
</dbReference>
<dbReference type="Gene3D" id="3.30.420.40">
    <property type="match status" value="2"/>
</dbReference>
<dbReference type="SUPFAM" id="SSF53067">
    <property type="entry name" value="Actin-like ATPase domain"/>
    <property type="match status" value="2"/>
</dbReference>
<evidence type="ECO:0000256" key="2">
    <source>
        <dbReference type="ARBA" id="ARBA00022741"/>
    </source>
</evidence>
<keyword evidence="6" id="KW-1185">Reference proteome</keyword>
<dbReference type="InterPro" id="IPR043129">
    <property type="entry name" value="ATPase_NBD"/>
</dbReference>
<dbReference type="RefSeq" id="WP_081201730.1">
    <property type="nucleotide sequence ID" value="NZ_FOCZ01000002.1"/>
</dbReference>
<accession>A0A1V9EN24</accession>
<evidence type="ECO:0008006" key="7">
    <source>
        <dbReference type="Google" id="ProtNLM"/>
    </source>
</evidence>
<comment type="caution">
    <text evidence="5">The sequence shown here is derived from an EMBL/GenBank/DDBJ whole genome shotgun (WGS) entry which is preliminary data.</text>
</comment>
<organism evidence="5 6">
    <name type="scientific">Niastella yeongjuensis</name>
    <dbReference type="NCBI Taxonomy" id="354355"/>
    <lineage>
        <taxon>Bacteria</taxon>
        <taxon>Pseudomonadati</taxon>
        <taxon>Bacteroidota</taxon>
        <taxon>Chitinophagia</taxon>
        <taxon>Chitinophagales</taxon>
        <taxon>Chitinophagaceae</taxon>
        <taxon>Niastella</taxon>
    </lineage>
</organism>
<dbReference type="SUPFAM" id="SSF100920">
    <property type="entry name" value="Heat shock protein 70kD (HSP70), peptide-binding domain"/>
    <property type="match status" value="1"/>
</dbReference>
<dbReference type="InterPro" id="IPR018181">
    <property type="entry name" value="Heat_shock_70_CS"/>
</dbReference>
<comment type="similarity">
    <text evidence="1">Belongs to the heat shock protein 70 family.</text>
</comment>
<dbReference type="InterPro" id="IPR029047">
    <property type="entry name" value="HSP70_peptide-bd_sf"/>
</dbReference>
<dbReference type="Gene3D" id="2.60.34.10">
    <property type="entry name" value="Substrate Binding Domain Of DNAk, Chain A, domain 1"/>
    <property type="match status" value="1"/>
</dbReference>